<evidence type="ECO:0000313" key="1">
    <source>
        <dbReference type="EMBL" id="KUJ19403.1"/>
    </source>
</evidence>
<dbReference type="KEGG" id="psco:LY89DRAFT_559581"/>
<proteinExistence type="predicted"/>
<dbReference type="SUPFAM" id="SSF53448">
    <property type="entry name" value="Nucleotide-diphospho-sugar transferases"/>
    <property type="match status" value="1"/>
</dbReference>
<name>A0A194XGV4_MOLSC</name>
<dbReference type="PANTHER" id="PTHR11183">
    <property type="entry name" value="GLYCOGENIN SUBFAMILY MEMBER"/>
    <property type="match status" value="1"/>
</dbReference>
<reference evidence="1 2" key="1">
    <citation type="submission" date="2015-10" db="EMBL/GenBank/DDBJ databases">
        <title>Full genome of DAOMC 229536 Phialocephala scopiformis, a fungal endophyte of spruce producing the potent anti-insectan compound rugulosin.</title>
        <authorList>
            <consortium name="DOE Joint Genome Institute"/>
            <person name="Walker A.K."/>
            <person name="Frasz S.L."/>
            <person name="Seifert K.A."/>
            <person name="Miller J.D."/>
            <person name="Mondo S.J."/>
            <person name="Labutti K."/>
            <person name="Lipzen A."/>
            <person name="Dockter R."/>
            <person name="Kennedy M."/>
            <person name="Grigoriev I.V."/>
            <person name="Spatafora J.W."/>
        </authorList>
    </citation>
    <scope>NUCLEOTIDE SEQUENCE [LARGE SCALE GENOMIC DNA]</scope>
    <source>
        <strain evidence="1 2">CBS 120377</strain>
    </source>
</reference>
<protein>
    <submittedName>
        <fullName evidence="1">Nucleotide-diphospho-sugar transferase</fullName>
    </submittedName>
</protein>
<accession>A0A194XGV4</accession>
<dbReference type="Proteomes" id="UP000070700">
    <property type="component" value="Unassembled WGS sequence"/>
</dbReference>
<keyword evidence="1" id="KW-0808">Transferase</keyword>
<dbReference type="InterPro" id="IPR050587">
    <property type="entry name" value="GNT1/Glycosyltrans_8"/>
</dbReference>
<dbReference type="STRING" id="149040.A0A194XGV4"/>
<evidence type="ECO:0000313" key="2">
    <source>
        <dbReference type="Proteomes" id="UP000070700"/>
    </source>
</evidence>
<feature type="non-terminal residue" evidence="1">
    <location>
        <position position="1"/>
    </location>
</feature>
<keyword evidence="2" id="KW-1185">Reference proteome</keyword>
<dbReference type="InParanoid" id="A0A194XGV4"/>
<gene>
    <name evidence="1" type="ORF">LY89DRAFT_559581</name>
</gene>
<dbReference type="Gene3D" id="3.90.550.10">
    <property type="entry name" value="Spore Coat Polysaccharide Biosynthesis Protein SpsA, Chain A"/>
    <property type="match status" value="1"/>
</dbReference>
<dbReference type="EMBL" id="KQ947411">
    <property type="protein sequence ID" value="KUJ19403.1"/>
    <property type="molecule type" value="Genomic_DNA"/>
</dbReference>
<dbReference type="AlphaFoldDB" id="A0A194XGV4"/>
<feature type="non-terminal residue" evidence="1">
    <location>
        <position position="234"/>
    </location>
</feature>
<sequence>YFTSTRMLNYQLQHCKSTRSKTEIPFLVLTPLDVPQYQVDQLAEEGATIIPISLIKVPSWIKPGAHRWQNVMSKLRLFELTEYSRILFLDADTFILKPMDGIFSDPASFPLNTSQQVIQEDNEAPLPPTYLFASLPEVLHTMHPYPPHAWRNFNAGFFLFSPSLALFNYYLSLLNITNRFDPTYPEQNLLNYAHREFGNMPWRRLGGRHGEWNINLPNMNDVRKGVRSVHAKLW</sequence>
<dbReference type="OrthoDB" id="2014201at2759"/>
<dbReference type="GeneID" id="28818164"/>
<organism evidence="1 2">
    <name type="scientific">Mollisia scopiformis</name>
    <name type="common">Conifer needle endophyte fungus</name>
    <name type="synonym">Phialocephala scopiformis</name>
    <dbReference type="NCBI Taxonomy" id="149040"/>
    <lineage>
        <taxon>Eukaryota</taxon>
        <taxon>Fungi</taxon>
        <taxon>Dikarya</taxon>
        <taxon>Ascomycota</taxon>
        <taxon>Pezizomycotina</taxon>
        <taxon>Leotiomycetes</taxon>
        <taxon>Helotiales</taxon>
        <taxon>Mollisiaceae</taxon>
        <taxon>Mollisia</taxon>
    </lineage>
</organism>
<dbReference type="RefSeq" id="XP_018073758.1">
    <property type="nucleotide sequence ID" value="XM_018208438.1"/>
</dbReference>
<dbReference type="GO" id="GO:0016740">
    <property type="term" value="F:transferase activity"/>
    <property type="evidence" value="ECO:0007669"/>
    <property type="project" value="UniProtKB-KW"/>
</dbReference>
<dbReference type="InterPro" id="IPR029044">
    <property type="entry name" value="Nucleotide-diphossugar_trans"/>
</dbReference>